<keyword evidence="8" id="KW-0812">Transmembrane</keyword>
<dbReference type="InterPro" id="IPR036396">
    <property type="entry name" value="Cyt_P450_sf"/>
</dbReference>
<evidence type="ECO:0000256" key="1">
    <source>
        <dbReference type="ARBA" id="ARBA00001971"/>
    </source>
</evidence>
<evidence type="ECO:0000256" key="3">
    <source>
        <dbReference type="ARBA" id="ARBA00022723"/>
    </source>
</evidence>
<evidence type="ECO:0000313" key="9">
    <source>
        <dbReference type="EMBL" id="KAL3875520.1"/>
    </source>
</evidence>
<keyword evidence="8" id="KW-0472">Membrane</keyword>
<comment type="cofactor">
    <cofactor evidence="1 7">
        <name>heme</name>
        <dbReference type="ChEBI" id="CHEBI:30413"/>
    </cofactor>
</comment>
<evidence type="ECO:0000256" key="8">
    <source>
        <dbReference type="SAM" id="Phobius"/>
    </source>
</evidence>
<comment type="caution">
    <text evidence="9">The sequence shown here is derived from an EMBL/GenBank/DDBJ whole genome shotgun (WGS) entry which is preliminary data.</text>
</comment>
<dbReference type="PRINTS" id="PR00385">
    <property type="entry name" value="P450"/>
</dbReference>
<evidence type="ECO:0000256" key="4">
    <source>
        <dbReference type="ARBA" id="ARBA00023002"/>
    </source>
</evidence>
<evidence type="ECO:0008006" key="11">
    <source>
        <dbReference type="Google" id="ProtNLM"/>
    </source>
</evidence>
<keyword evidence="5 7" id="KW-0408">Iron</keyword>
<keyword evidence="10" id="KW-1185">Reference proteome</keyword>
<dbReference type="InterPro" id="IPR002401">
    <property type="entry name" value="Cyt_P450_E_grp-I"/>
</dbReference>
<evidence type="ECO:0000256" key="6">
    <source>
        <dbReference type="ARBA" id="ARBA00023033"/>
    </source>
</evidence>
<feature type="transmembrane region" description="Helical" evidence="8">
    <location>
        <begin position="12"/>
        <end position="29"/>
    </location>
</feature>
<accession>A0ABD3WPT6</accession>
<evidence type="ECO:0000313" key="10">
    <source>
        <dbReference type="Proteomes" id="UP001634394"/>
    </source>
</evidence>
<keyword evidence="8" id="KW-1133">Transmembrane helix</keyword>
<evidence type="ECO:0000256" key="7">
    <source>
        <dbReference type="PIRSR" id="PIRSR602401-1"/>
    </source>
</evidence>
<dbReference type="SUPFAM" id="SSF48264">
    <property type="entry name" value="Cytochrome P450"/>
    <property type="match status" value="1"/>
</dbReference>
<feature type="binding site" description="axial binding residue" evidence="7">
    <location>
        <position position="442"/>
    </location>
    <ligand>
        <name>heme</name>
        <dbReference type="ChEBI" id="CHEBI:30413"/>
    </ligand>
    <ligandPart>
        <name>Fe</name>
        <dbReference type="ChEBI" id="CHEBI:18248"/>
    </ligandPart>
</feature>
<name>A0ABD3WPT6_SINWO</name>
<protein>
    <recommendedName>
        <fullName evidence="11">Cytochrome P450</fullName>
    </recommendedName>
</protein>
<dbReference type="Proteomes" id="UP001634394">
    <property type="component" value="Unassembled WGS sequence"/>
</dbReference>
<dbReference type="FunFam" id="1.10.630.10:FF:000036">
    <property type="entry name" value="CYtochrome P450 family"/>
    <property type="match status" value="1"/>
</dbReference>
<sequence length="500" mass="57535">MDPSVHESYLHPISIVLMLSTTLIIWFYMSQVRKRLPPGPWHIPLIGNSWKLTADKDIRKSLRRLHKQYGDIYRLYMGPKLVIIISGYETIKEVFVKRGGEFSDRPDFLLQLIGDNQGIASSSGELWTKLRKFTLKTLRSFGFGKTSLEVKIHTEVSILLSEIEKENQNPFHIQDLVKPSVSNVINAMAFGEHFKRDDPTFAKMMRMLDESTENGGPSAVLLFFPFLRHLPGDLFRVKKVFRNVQFVEGFIGELINKHIDKFDENKIEDFIDAFLLEMKSNRDQKDFTFTNKQLIKTLSDLFVAGMDTTTTTITWAVLYLAAKPDIQERVFREVIEAVGAERLPSLQDRRNLVYTEAFIMEIQRICNVATVSLPHTCSVDTKIRDFDIPKGTPLIPDTDSVLFDPKIWGDPEEFRPERFIGEEGTLLKPDEFIPFFTGRRNCVGEPLARMELSLFIPALVQKFEILPPEGMTFCIKEMDDEIGVAHRPKPFEIRAIPRTK</sequence>
<evidence type="ECO:0000256" key="2">
    <source>
        <dbReference type="ARBA" id="ARBA00010617"/>
    </source>
</evidence>
<proteinExistence type="inferred from homology"/>
<dbReference type="GO" id="GO:0046872">
    <property type="term" value="F:metal ion binding"/>
    <property type="evidence" value="ECO:0007669"/>
    <property type="project" value="UniProtKB-KW"/>
</dbReference>
<dbReference type="PRINTS" id="PR00463">
    <property type="entry name" value="EP450I"/>
</dbReference>
<reference evidence="9 10" key="1">
    <citation type="submission" date="2024-11" db="EMBL/GenBank/DDBJ databases">
        <title>Chromosome-level genome assembly of the freshwater bivalve Anodonta woodiana.</title>
        <authorList>
            <person name="Chen X."/>
        </authorList>
    </citation>
    <scope>NUCLEOTIDE SEQUENCE [LARGE SCALE GENOMIC DNA]</scope>
    <source>
        <strain evidence="9">MN2024</strain>
        <tissue evidence="9">Gills</tissue>
    </source>
</reference>
<dbReference type="EMBL" id="JBJQND010000005">
    <property type="protein sequence ID" value="KAL3875520.1"/>
    <property type="molecule type" value="Genomic_DNA"/>
</dbReference>
<dbReference type="InterPro" id="IPR050182">
    <property type="entry name" value="Cytochrome_P450_fam2"/>
</dbReference>
<dbReference type="InterPro" id="IPR001128">
    <property type="entry name" value="Cyt_P450"/>
</dbReference>
<organism evidence="9 10">
    <name type="scientific">Sinanodonta woodiana</name>
    <name type="common">Chinese pond mussel</name>
    <name type="synonym">Anodonta woodiana</name>
    <dbReference type="NCBI Taxonomy" id="1069815"/>
    <lineage>
        <taxon>Eukaryota</taxon>
        <taxon>Metazoa</taxon>
        <taxon>Spiralia</taxon>
        <taxon>Lophotrochozoa</taxon>
        <taxon>Mollusca</taxon>
        <taxon>Bivalvia</taxon>
        <taxon>Autobranchia</taxon>
        <taxon>Heteroconchia</taxon>
        <taxon>Palaeoheterodonta</taxon>
        <taxon>Unionida</taxon>
        <taxon>Unionoidea</taxon>
        <taxon>Unionidae</taxon>
        <taxon>Unioninae</taxon>
        <taxon>Sinanodonta</taxon>
    </lineage>
</organism>
<dbReference type="AlphaFoldDB" id="A0ABD3WPT6"/>
<keyword evidence="7" id="KW-0349">Heme</keyword>
<keyword evidence="3 7" id="KW-0479">Metal-binding</keyword>
<dbReference type="PANTHER" id="PTHR24300">
    <property type="entry name" value="CYTOCHROME P450 508A4-RELATED"/>
    <property type="match status" value="1"/>
</dbReference>
<evidence type="ECO:0000256" key="5">
    <source>
        <dbReference type="ARBA" id="ARBA00023004"/>
    </source>
</evidence>
<dbReference type="Pfam" id="PF00067">
    <property type="entry name" value="p450"/>
    <property type="match status" value="1"/>
</dbReference>
<comment type="similarity">
    <text evidence="2">Belongs to the cytochrome P450 family.</text>
</comment>
<keyword evidence="6" id="KW-0503">Monooxygenase</keyword>
<dbReference type="GO" id="GO:0004497">
    <property type="term" value="F:monooxygenase activity"/>
    <property type="evidence" value="ECO:0007669"/>
    <property type="project" value="UniProtKB-KW"/>
</dbReference>
<dbReference type="PANTHER" id="PTHR24300:SF403">
    <property type="entry name" value="CYTOCHROME P450 306A1"/>
    <property type="match status" value="1"/>
</dbReference>
<keyword evidence="4" id="KW-0560">Oxidoreductase</keyword>
<dbReference type="Gene3D" id="1.10.630.10">
    <property type="entry name" value="Cytochrome P450"/>
    <property type="match status" value="1"/>
</dbReference>
<gene>
    <name evidence="9" type="ORF">ACJMK2_033465</name>
</gene>